<evidence type="ECO:0000313" key="9">
    <source>
        <dbReference type="Proteomes" id="UP000228743"/>
    </source>
</evidence>
<organism evidence="8 9">
    <name type="scientific">Candidatus Falkowbacteria bacterium CG_4_10_14_0_2_um_filter_41_15</name>
    <dbReference type="NCBI Taxonomy" id="1974554"/>
    <lineage>
        <taxon>Bacteria</taxon>
        <taxon>Candidatus Falkowiibacteriota</taxon>
    </lineage>
</organism>
<dbReference type="NCBIfam" id="TIGR02532">
    <property type="entry name" value="IV_pilin_GFxxxE"/>
    <property type="match status" value="1"/>
</dbReference>
<evidence type="ECO:0000256" key="4">
    <source>
        <dbReference type="ARBA" id="ARBA00022989"/>
    </source>
</evidence>
<dbReference type="Pfam" id="PF07963">
    <property type="entry name" value="N_methyl"/>
    <property type="match status" value="1"/>
</dbReference>
<dbReference type="InterPro" id="IPR011871">
    <property type="entry name" value="Fib_succ_major"/>
</dbReference>
<proteinExistence type="predicted"/>
<evidence type="ECO:0000259" key="7">
    <source>
        <dbReference type="Pfam" id="PF09603"/>
    </source>
</evidence>
<dbReference type="InterPro" id="IPR012902">
    <property type="entry name" value="N_methyl_site"/>
</dbReference>
<keyword evidence="4 6" id="KW-1133">Transmembrane helix</keyword>
<accession>A0A2M7W066</accession>
<dbReference type="Proteomes" id="UP000228743">
    <property type="component" value="Unassembled WGS sequence"/>
</dbReference>
<evidence type="ECO:0000256" key="5">
    <source>
        <dbReference type="ARBA" id="ARBA00023136"/>
    </source>
</evidence>
<dbReference type="PANTHER" id="PTHR30093">
    <property type="entry name" value="GENERAL SECRETION PATHWAY PROTEIN G"/>
    <property type="match status" value="1"/>
</dbReference>
<comment type="subcellular location">
    <subcellularLocation>
        <location evidence="1">Membrane</location>
        <topology evidence="1">Single-pass membrane protein</topology>
    </subcellularLocation>
</comment>
<protein>
    <recommendedName>
        <fullName evidence="7">Fibrobacter succinogenes major paralogous domain-containing protein</fullName>
    </recommendedName>
</protein>
<feature type="domain" description="Fibrobacter succinogenes major paralogous" evidence="7">
    <location>
        <begin position="179"/>
        <end position="376"/>
    </location>
</feature>
<dbReference type="SUPFAM" id="SSF54523">
    <property type="entry name" value="Pili subunits"/>
    <property type="match status" value="1"/>
</dbReference>
<name>A0A2M7W066_9BACT</name>
<evidence type="ECO:0000256" key="1">
    <source>
        <dbReference type="ARBA" id="ARBA00004167"/>
    </source>
</evidence>
<dbReference type="GO" id="GO:0015627">
    <property type="term" value="C:type II protein secretion system complex"/>
    <property type="evidence" value="ECO:0007669"/>
    <property type="project" value="InterPro"/>
</dbReference>
<dbReference type="InterPro" id="IPR000983">
    <property type="entry name" value="Bac_GSPG_pilin"/>
</dbReference>
<dbReference type="PANTHER" id="PTHR30093:SF44">
    <property type="entry name" value="TYPE II SECRETION SYSTEM CORE PROTEIN G"/>
    <property type="match status" value="1"/>
</dbReference>
<gene>
    <name evidence="8" type="ORF">COX68_00585</name>
</gene>
<evidence type="ECO:0000313" key="8">
    <source>
        <dbReference type="EMBL" id="PJA10403.1"/>
    </source>
</evidence>
<evidence type="ECO:0000256" key="3">
    <source>
        <dbReference type="ARBA" id="ARBA00022692"/>
    </source>
</evidence>
<keyword evidence="5 6" id="KW-0472">Membrane</keyword>
<dbReference type="InterPro" id="IPR045584">
    <property type="entry name" value="Pilin-like"/>
</dbReference>
<dbReference type="PRINTS" id="PR00813">
    <property type="entry name" value="BCTERIALGSPG"/>
</dbReference>
<comment type="caution">
    <text evidence="8">The sequence shown here is derived from an EMBL/GenBank/DDBJ whole genome shotgun (WGS) entry which is preliminary data.</text>
</comment>
<evidence type="ECO:0000256" key="2">
    <source>
        <dbReference type="ARBA" id="ARBA00022481"/>
    </source>
</evidence>
<dbReference type="AlphaFoldDB" id="A0A2M7W066"/>
<sequence>MIRKKAFTLIELLVVIAIIGMLATISVIALQNARAKSRDAKRAGDMKQIQTALELFFNDKNRYPTVDEWSTGQIYSTSTNSTSTYMQIIPTAPTPADGACTSDQNALNYTQTSNGASYTISFCLGNTTGSLVSGSKCSTPGGILDNDCGFHPCGGLTQMTYSNSNYVCTTGDTCIYDIVELAGYCWFKENLNIGSIISVSSLQTNNALFEKHCYNNHEVNPDPSTDLCADGENCGGCDTDGAMYQWNELMQYVETTGAQGMCPDGWHITTDAEQSVLEQYLTDPPNTCDVNRNGLWGCANAGSKLRVGGSSGFDISLSGFNTGGTSLWRGTDIYMWFSTAANASDAWGRRLGVSGPVQIDREDWDRSNGFYARCVKN</sequence>
<evidence type="ECO:0000256" key="6">
    <source>
        <dbReference type="SAM" id="Phobius"/>
    </source>
</evidence>
<keyword evidence="2" id="KW-0488">Methylation</keyword>
<feature type="transmembrane region" description="Helical" evidence="6">
    <location>
        <begin position="12"/>
        <end position="30"/>
    </location>
</feature>
<keyword evidence="3 6" id="KW-0812">Transmembrane</keyword>
<dbReference type="Gene3D" id="3.30.700.10">
    <property type="entry name" value="Glycoprotein, Type 4 Pilin"/>
    <property type="match status" value="1"/>
</dbReference>
<dbReference type="Pfam" id="PF09603">
    <property type="entry name" value="Fib_succ_major"/>
    <property type="match status" value="1"/>
</dbReference>
<dbReference type="GO" id="GO:0015628">
    <property type="term" value="P:protein secretion by the type II secretion system"/>
    <property type="evidence" value="ECO:0007669"/>
    <property type="project" value="InterPro"/>
</dbReference>
<reference evidence="9" key="1">
    <citation type="submission" date="2017-09" db="EMBL/GenBank/DDBJ databases">
        <title>Depth-based differentiation of microbial function through sediment-hosted aquifers and enrichment of novel symbionts in the deep terrestrial subsurface.</title>
        <authorList>
            <person name="Probst A.J."/>
            <person name="Ladd B."/>
            <person name="Jarett J.K."/>
            <person name="Geller-Mcgrath D.E."/>
            <person name="Sieber C.M.K."/>
            <person name="Emerson J.B."/>
            <person name="Anantharaman K."/>
            <person name="Thomas B.C."/>
            <person name="Malmstrom R."/>
            <person name="Stieglmeier M."/>
            <person name="Klingl A."/>
            <person name="Woyke T."/>
            <person name="Ryan C.M."/>
            <person name="Banfield J.F."/>
        </authorList>
    </citation>
    <scope>NUCLEOTIDE SEQUENCE [LARGE SCALE GENOMIC DNA]</scope>
</reference>
<dbReference type="EMBL" id="PFPX01000011">
    <property type="protein sequence ID" value="PJA10403.1"/>
    <property type="molecule type" value="Genomic_DNA"/>
</dbReference>
<dbReference type="GO" id="GO:0016020">
    <property type="term" value="C:membrane"/>
    <property type="evidence" value="ECO:0007669"/>
    <property type="project" value="UniProtKB-SubCell"/>
</dbReference>